<dbReference type="PANTHER" id="PTHR21650:SF4">
    <property type="entry name" value="MEMBRALIN"/>
    <property type="match status" value="1"/>
</dbReference>
<dbReference type="GO" id="GO:0034976">
    <property type="term" value="P:response to endoplasmic reticulum stress"/>
    <property type="evidence" value="ECO:0007669"/>
    <property type="project" value="TreeGrafter"/>
</dbReference>
<feature type="region of interest" description="Disordered" evidence="1">
    <location>
        <begin position="564"/>
        <end position="590"/>
    </location>
</feature>
<sequence length="701" mass="79912">MHTFDNSENESKCKKRKRRVDRSIDGLEMNTVNNTEIDPGSVNQQRPRLAEEVPDTQALAAEAVQRQVLPQPNQFGAVRDRLFHAMLVRVAISYNRHVPVFGKRFIEFSSLVTAIVLLSVMIYVHHFFDETESNCLAPFVDQWPRNGVLRVEVVRNLKKFNTYQDRLLEKSYGKQNSESNTTVYDLKRVLMKGPSALPKELRSRPRHHFRTIGNNSLYNGFRKKNDYWSSFLTSEDSLLNLFIRSDNEELDDDEFDFESEDLFDDSDASFEYVVEYSLYYGLLKLPHSYRLEHNISFLLVRLDPEVDSCFGDWVSRALMKNFIGYEDVLMSSVKALAENETDKGYLRDMITGEHYRFVTMGNPRASYFTALIVMLIFVVSSNLITKQIKPSNLVIKNVACLQKTHYDELQHTFAISMLLRFSHHQIFLFIVDLLQMFELNQALVFPAAPLLTVILALVGMEAIMSEVFNDTSTAFYVILLIWIADQYDAICCHSPISKRHWLRFFYLYHYAFYAYQYRYNGQYGSLALLTSTLFILHSMIFFFHHYEMPLIIYHDRLQRIISDMQHNPQPGGGTGTSPGTQTAPNISANSTSVVPSTINLAVEVSTDRSLYDGEASSSGVETTAGGAWSSETEEVSSALSKQQTAVELDEGSNLVAEIGNLNLSDPLLMAGERTAHEIVDSAIDCVFNSTVTRREADTPPS</sequence>
<feature type="region of interest" description="Disordered" evidence="1">
    <location>
        <begin position="612"/>
        <end position="636"/>
    </location>
</feature>
<protein>
    <recommendedName>
        <fullName evidence="5">Membralin</fullName>
    </recommendedName>
</protein>
<dbReference type="GO" id="GO:1904294">
    <property type="term" value="P:positive regulation of ERAD pathway"/>
    <property type="evidence" value="ECO:0007669"/>
    <property type="project" value="TreeGrafter"/>
</dbReference>
<keyword evidence="4" id="KW-1185">Reference proteome</keyword>
<proteinExistence type="predicted"/>
<feature type="transmembrane region" description="Helical" evidence="2">
    <location>
        <begin position="365"/>
        <end position="384"/>
    </location>
</feature>
<evidence type="ECO:0000256" key="2">
    <source>
        <dbReference type="SAM" id="Phobius"/>
    </source>
</evidence>
<feature type="transmembrane region" description="Helical" evidence="2">
    <location>
        <begin position="105"/>
        <end position="128"/>
    </location>
</feature>
<dbReference type="AlphaFoldDB" id="A0A3P7DU47"/>
<evidence type="ECO:0000256" key="1">
    <source>
        <dbReference type="SAM" id="MobiDB-lite"/>
    </source>
</evidence>
<evidence type="ECO:0000313" key="4">
    <source>
        <dbReference type="Proteomes" id="UP000270924"/>
    </source>
</evidence>
<dbReference type="InParanoid" id="A0A3P7DU47"/>
<dbReference type="GO" id="GO:0005783">
    <property type="term" value="C:endoplasmic reticulum"/>
    <property type="evidence" value="ECO:0007669"/>
    <property type="project" value="TreeGrafter"/>
</dbReference>
<feature type="region of interest" description="Disordered" evidence="1">
    <location>
        <begin position="1"/>
        <end position="20"/>
    </location>
</feature>
<dbReference type="Proteomes" id="UP000270924">
    <property type="component" value="Unassembled WGS sequence"/>
</dbReference>
<keyword evidence="2" id="KW-0812">Transmembrane</keyword>
<keyword evidence="2" id="KW-1133">Transmembrane helix</keyword>
<dbReference type="OMA" id="TELPHND"/>
<dbReference type="PANTHER" id="PTHR21650">
    <property type="entry name" value="MEMBRALIN/KINETOCHORE PROTEIN NUF2"/>
    <property type="match status" value="1"/>
</dbReference>
<name>A0A3P7DU47_WUCBA</name>
<evidence type="ECO:0000313" key="3">
    <source>
        <dbReference type="EMBL" id="VDM08087.1"/>
    </source>
</evidence>
<reference evidence="3 4" key="1">
    <citation type="submission" date="2018-11" db="EMBL/GenBank/DDBJ databases">
        <authorList>
            <consortium name="Pathogen Informatics"/>
        </authorList>
    </citation>
    <scope>NUCLEOTIDE SEQUENCE [LARGE SCALE GENOMIC DNA]</scope>
</reference>
<feature type="transmembrane region" description="Helical" evidence="2">
    <location>
        <begin position="523"/>
        <end position="543"/>
    </location>
</feature>
<evidence type="ECO:0008006" key="5">
    <source>
        <dbReference type="Google" id="ProtNLM"/>
    </source>
</evidence>
<feature type="transmembrane region" description="Helical" evidence="2">
    <location>
        <begin position="472"/>
        <end position="489"/>
    </location>
</feature>
<dbReference type="OrthoDB" id="6779347at2759"/>
<gene>
    <name evidence="3" type="ORF">WBA_LOCUS1473</name>
</gene>
<dbReference type="FunCoup" id="A0A3P7DU47">
    <property type="interactions" value="1274"/>
</dbReference>
<dbReference type="EMBL" id="UYWW01000309">
    <property type="protein sequence ID" value="VDM08087.1"/>
    <property type="molecule type" value="Genomic_DNA"/>
</dbReference>
<dbReference type="InterPro" id="IPR019144">
    <property type="entry name" value="Membralin"/>
</dbReference>
<keyword evidence="2" id="KW-0472">Membrane</keyword>
<organism evidence="3 4">
    <name type="scientific">Wuchereria bancrofti</name>
    <dbReference type="NCBI Taxonomy" id="6293"/>
    <lineage>
        <taxon>Eukaryota</taxon>
        <taxon>Metazoa</taxon>
        <taxon>Ecdysozoa</taxon>
        <taxon>Nematoda</taxon>
        <taxon>Chromadorea</taxon>
        <taxon>Rhabditida</taxon>
        <taxon>Spirurina</taxon>
        <taxon>Spiruromorpha</taxon>
        <taxon>Filarioidea</taxon>
        <taxon>Onchocercidae</taxon>
        <taxon>Wuchereria</taxon>
    </lineage>
</organism>
<accession>A0A3P7DU47</accession>
<dbReference type="Pfam" id="PF09746">
    <property type="entry name" value="Membralin"/>
    <property type="match status" value="2"/>
</dbReference>
<feature type="transmembrane region" description="Helical" evidence="2">
    <location>
        <begin position="442"/>
        <end position="460"/>
    </location>
</feature>